<protein>
    <recommendedName>
        <fullName evidence="6">Yip1 domain-containing protein</fullName>
    </recommendedName>
</protein>
<proteinExistence type="predicted"/>
<gene>
    <name evidence="7" type="ordered locus">Msip34_1218</name>
</gene>
<keyword evidence="4 5" id="KW-0472">Membrane</keyword>
<feature type="transmembrane region" description="Helical" evidence="5">
    <location>
        <begin position="128"/>
        <end position="149"/>
    </location>
</feature>
<feature type="transmembrane region" description="Helical" evidence="5">
    <location>
        <begin position="104"/>
        <end position="122"/>
    </location>
</feature>
<feature type="transmembrane region" description="Helical" evidence="5">
    <location>
        <begin position="30"/>
        <end position="49"/>
    </location>
</feature>
<evidence type="ECO:0000256" key="2">
    <source>
        <dbReference type="ARBA" id="ARBA00022692"/>
    </source>
</evidence>
<dbReference type="KEGG" id="mei:Msip34_1218"/>
<feature type="domain" description="Yip1" evidence="6">
    <location>
        <begin position="8"/>
        <end position="178"/>
    </location>
</feature>
<feature type="transmembrane region" description="Helical" evidence="5">
    <location>
        <begin position="69"/>
        <end position="92"/>
    </location>
</feature>
<accession>C6XD39</accession>
<dbReference type="STRING" id="582744.Msip34_1218"/>
<evidence type="ECO:0000313" key="8">
    <source>
        <dbReference type="Proteomes" id="UP000002743"/>
    </source>
</evidence>
<dbReference type="EMBL" id="CP001674">
    <property type="protein sequence ID" value="ACT50464.1"/>
    <property type="molecule type" value="Genomic_DNA"/>
</dbReference>
<feature type="transmembrane region" description="Helical" evidence="5">
    <location>
        <begin position="161"/>
        <end position="190"/>
    </location>
</feature>
<reference evidence="8" key="1">
    <citation type="submission" date="2009-07" db="EMBL/GenBank/DDBJ databases">
        <title>Complete sequence of chromosome of Methylovorus sp. SIP3-4.</title>
        <authorList>
            <person name="Lucas S."/>
            <person name="Copeland A."/>
            <person name="Lapidus A."/>
            <person name="Glavina del Rio T."/>
            <person name="Tice H."/>
            <person name="Bruce D."/>
            <person name="Goodwin L."/>
            <person name="Pitluck S."/>
            <person name="Clum A."/>
            <person name="Larimer F."/>
            <person name="Land M."/>
            <person name="Hauser L."/>
            <person name="Kyrpides N."/>
            <person name="Mikhailova N."/>
            <person name="Kayluzhnaya M."/>
            <person name="Chistoserdova L."/>
        </authorList>
    </citation>
    <scope>NUCLEOTIDE SEQUENCE [LARGE SCALE GENOMIC DNA]</scope>
    <source>
        <strain evidence="8">SIP3-4</strain>
    </source>
</reference>
<organism evidence="7 8">
    <name type="scientific">Methylovorus glucosotrophus (strain SIP3-4)</name>
    <dbReference type="NCBI Taxonomy" id="582744"/>
    <lineage>
        <taxon>Bacteria</taxon>
        <taxon>Pseudomonadati</taxon>
        <taxon>Pseudomonadota</taxon>
        <taxon>Betaproteobacteria</taxon>
        <taxon>Nitrosomonadales</taxon>
        <taxon>Methylophilaceae</taxon>
        <taxon>Methylovorus</taxon>
    </lineage>
</organism>
<comment type="subcellular location">
    <subcellularLocation>
        <location evidence="1">Membrane</location>
        <topology evidence="1">Multi-pass membrane protein</topology>
    </subcellularLocation>
</comment>
<dbReference type="Pfam" id="PF04893">
    <property type="entry name" value="Yip1"/>
    <property type="match status" value="1"/>
</dbReference>
<dbReference type="HOGENOM" id="CLU_123803_0_0_4"/>
<evidence type="ECO:0000259" key="6">
    <source>
        <dbReference type="Pfam" id="PF04893"/>
    </source>
</evidence>
<sequence length="196" mass="21482">MHPLTLFKLFFAPVAGWKSLLQGQPSIHRLYLLHVIPFSLIPAAMLYIAGSAHSFAFLELMPGNKLLLVSIAFFIVQLVVVPIMASIVRQLAEVADIHPTYRESFILAAVAPTPLWMAPIFLLVPDIYVNLAIASLAMMASAGFIYFGIPTIFNIRDSGQSALFFGAVFMAGVIAWGFLMICTLVVWGSIQNLLVN</sequence>
<dbReference type="eggNOG" id="ENOG50333U1">
    <property type="taxonomic scope" value="Bacteria"/>
</dbReference>
<dbReference type="GO" id="GO:0016020">
    <property type="term" value="C:membrane"/>
    <property type="evidence" value="ECO:0007669"/>
    <property type="project" value="UniProtKB-SubCell"/>
</dbReference>
<evidence type="ECO:0000256" key="4">
    <source>
        <dbReference type="ARBA" id="ARBA00023136"/>
    </source>
</evidence>
<name>C6XD39_METGS</name>
<keyword evidence="3 5" id="KW-1133">Transmembrane helix</keyword>
<keyword evidence="8" id="KW-1185">Reference proteome</keyword>
<evidence type="ECO:0000313" key="7">
    <source>
        <dbReference type="EMBL" id="ACT50464.1"/>
    </source>
</evidence>
<keyword evidence="2 5" id="KW-0812">Transmembrane</keyword>
<dbReference type="OrthoDB" id="8526565at2"/>
<dbReference type="Proteomes" id="UP000002743">
    <property type="component" value="Chromosome"/>
</dbReference>
<evidence type="ECO:0000256" key="1">
    <source>
        <dbReference type="ARBA" id="ARBA00004141"/>
    </source>
</evidence>
<reference evidence="7 8" key="2">
    <citation type="journal article" date="2011" name="J. Bacteriol.">
        <title>Genomes of three methylotrophs from a single niche uncover genetic and metabolic divergence of Methylophilaceae.</title>
        <authorList>
            <person name="Lapidus A."/>
            <person name="Clum A."/>
            <person name="Labutti K."/>
            <person name="Kaluzhnaya M.G."/>
            <person name="Lim S."/>
            <person name="Beck D.A."/>
            <person name="Glavina Del Rio T."/>
            <person name="Nolan M."/>
            <person name="Mavromatis K."/>
            <person name="Huntemann M."/>
            <person name="Lucas S."/>
            <person name="Lidstrom M.E."/>
            <person name="Ivanova N."/>
            <person name="Chistoserdova L."/>
        </authorList>
    </citation>
    <scope>NUCLEOTIDE SEQUENCE [LARGE SCALE GENOMIC DNA]</scope>
    <source>
        <strain evidence="7 8">SIP3-4</strain>
    </source>
</reference>
<dbReference type="AlphaFoldDB" id="C6XD39"/>
<dbReference type="RefSeq" id="WP_015829959.1">
    <property type="nucleotide sequence ID" value="NC_012969.1"/>
</dbReference>
<dbReference type="InterPro" id="IPR006977">
    <property type="entry name" value="Yip1_dom"/>
</dbReference>
<evidence type="ECO:0000256" key="5">
    <source>
        <dbReference type="SAM" id="Phobius"/>
    </source>
</evidence>
<evidence type="ECO:0000256" key="3">
    <source>
        <dbReference type="ARBA" id="ARBA00022989"/>
    </source>
</evidence>